<evidence type="ECO:0000313" key="2">
    <source>
        <dbReference type="EMBL" id="KAF0911330.1"/>
    </source>
</evidence>
<accession>A0A6G1DFV9</accession>
<proteinExistence type="predicted"/>
<dbReference type="Proteomes" id="UP000479710">
    <property type="component" value="Unassembled WGS sequence"/>
</dbReference>
<feature type="compositionally biased region" description="Low complexity" evidence="1">
    <location>
        <begin position="13"/>
        <end position="39"/>
    </location>
</feature>
<reference evidence="2 3" key="1">
    <citation type="submission" date="2019-11" db="EMBL/GenBank/DDBJ databases">
        <title>Whole genome sequence of Oryza granulata.</title>
        <authorList>
            <person name="Li W."/>
        </authorList>
    </citation>
    <scope>NUCLEOTIDE SEQUENCE [LARGE SCALE GENOMIC DNA]</scope>
    <source>
        <strain evidence="3">cv. Menghai</strain>
        <tissue evidence="2">Leaf</tissue>
    </source>
</reference>
<evidence type="ECO:0000256" key="1">
    <source>
        <dbReference type="SAM" id="MobiDB-lite"/>
    </source>
</evidence>
<sequence length="255" mass="27406">MGEPAPPEPSKPNPSESSDATANDATASDATVSDDTASDQILEEQEGSPVHPDDLLEARDSPQRSPHRDDVGARSPRVDYTHYKATGMHRLRHALEANWFPTARDPHGTGFKRGYRTSTLCSSDAMRVLRQVTSGASMSTYIDRHAYFSGIAALSFVAVERLTPHTGATEEDPDTAGEGTPASVMRPTTEDDTTAAAEVSSTAFVDVDKAAGRPMPLKGATEDHPSTEEDRLVLQRATPPLLPRCQPPSSLTLTR</sequence>
<organism evidence="2 3">
    <name type="scientific">Oryza meyeriana var. granulata</name>
    <dbReference type="NCBI Taxonomy" id="110450"/>
    <lineage>
        <taxon>Eukaryota</taxon>
        <taxon>Viridiplantae</taxon>
        <taxon>Streptophyta</taxon>
        <taxon>Embryophyta</taxon>
        <taxon>Tracheophyta</taxon>
        <taxon>Spermatophyta</taxon>
        <taxon>Magnoliopsida</taxon>
        <taxon>Liliopsida</taxon>
        <taxon>Poales</taxon>
        <taxon>Poaceae</taxon>
        <taxon>BOP clade</taxon>
        <taxon>Oryzoideae</taxon>
        <taxon>Oryzeae</taxon>
        <taxon>Oryzinae</taxon>
        <taxon>Oryza</taxon>
        <taxon>Oryza meyeriana</taxon>
    </lineage>
</organism>
<feature type="compositionally biased region" description="Pro residues" evidence="1">
    <location>
        <begin position="1"/>
        <end position="12"/>
    </location>
</feature>
<dbReference type="EMBL" id="SPHZ02000006">
    <property type="protein sequence ID" value="KAF0911330.1"/>
    <property type="molecule type" value="Genomic_DNA"/>
</dbReference>
<gene>
    <name evidence="2" type="ORF">E2562_008219</name>
</gene>
<dbReference type="AlphaFoldDB" id="A0A6G1DFV9"/>
<feature type="compositionally biased region" description="Basic and acidic residues" evidence="1">
    <location>
        <begin position="51"/>
        <end position="79"/>
    </location>
</feature>
<evidence type="ECO:0000313" key="3">
    <source>
        <dbReference type="Proteomes" id="UP000479710"/>
    </source>
</evidence>
<feature type="region of interest" description="Disordered" evidence="1">
    <location>
        <begin position="166"/>
        <end position="255"/>
    </location>
</feature>
<protein>
    <submittedName>
        <fullName evidence="2">Uncharacterized protein</fullName>
    </submittedName>
</protein>
<feature type="compositionally biased region" description="Basic and acidic residues" evidence="1">
    <location>
        <begin position="220"/>
        <end position="233"/>
    </location>
</feature>
<comment type="caution">
    <text evidence="2">The sequence shown here is derived from an EMBL/GenBank/DDBJ whole genome shotgun (WGS) entry which is preliminary data.</text>
</comment>
<feature type="region of interest" description="Disordered" evidence="1">
    <location>
        <begin position="1"/>
        <end position="79"/>
    </location>
</feature>
<keyword evidence="3" id="KW-1185">Reference proteome</keyword>
<name>A0A6G1DFV9_9ORYZ</name>